<feature type="domain" description="Enoyl reductase (ER)" evidence="1">
    <location>
        <begin position="8"/>
        <end position="325"/>
    </location>
</feature>
<protein>
    <submittedName>
        <fullName evidence="2">Zinc-type alcohol dehydrogenase-like protein</fullName>
    </submittedName>
</protein>
<dbReference type="InterPro" id="IPR013149">
    <property type="entry name" value="ADH-like_C"/>
</dbReference>
<dbReference type="PANTHER" id="PTHR45348">
    <property type="entry name" value="HYPOTHETICAL OXIDOREDUCTASE (EUROFUNG)"/>
    <property type="match status" value="1"/>
</dbReference>
<dbReference type="InterPro" id="IPR013154">
    <property type="entry name" value="ADH-like_N"/>
</dbReference>
<dbReference type="PANTHER" id="PTHR45348:SF2">
    <property type="entry name" value="ZINC-TYPE ALCOHOL DEHYDROGENASE-LIKE PROTEIN C2E1P3.01"/>
    <property type="match status" value="1"/>
</dbReference>
<dbReference type="InterPro" id="IPR036291">
    <property type="entry name" value="NAD(P)-bd_dom_sf"/>
</dbReference>
<dbReference type="SUPFAM" id="SSF51735">
    <property type="entry name" value="NAD(P)-binding Rossmann-fold domains"/>
    <property type="match status" value="1"/>
</dbReference>
<dbReference type="RefSeq" id="WP_054728511.1">
    <property type="nucleotide sequence ID" value="NZ_CP017889.1"/>
</dbReference>
<accession>A0A1W6TRN8</accession>
<dbReference type="SMART" id="SM00829">
    <property type="entry name" value="PKS_ER"/>
    <property type="match status" value="1"/>
</dbReference>
<dbReference type="Gene3D" id="3.40.50.720">
    <property type="entry name" value="NAD(P)-binding Rossmann-like Domain"/>
    <property type="match status" value="1"/>
</dbReference>
<organism evidence="2">
    <name type="scientific">Vibrio alginolyticus</name>
    <dbReference type="NCBI Taxonomy" id="663"/>
    <lineage>
        <taxon>Bacteria</taxon>
        <taxon>Pseudomonadati</taxon>
        <taxon>Pseudomonadota</taxon>
        <taxon>Gammaproteobacteria</taxon>
        <taxon>Vibrionales</taxon>
        <taxon>Vibrionaceae</taxon>
        <taxon>Vibrio</taxon>
    </lineage>
</organism>
<dbReference type="GO" id="GO:0016651">
    <property type="term" value="F:oxidoreductase activity, acting on NAD(P)H"/>
    <property type="evidence" value="ECO:0007669"/>
    <property type="project" value="InterPro"/>
</dbReference>
<dbReference type="InterPro" id="IPR011032">
    <property type="entry name" value="GroES-like_sf"/>
</dbReference>
<gene>
    <name evidence="2" type="ORF">K05K4_16840</name>
</gene>
<dbReference type="SUPFAM" id="SSF50129">
    <property type="entry name" value="GroES-like"/>
    <property type="match status" value="1"/>
</dbReference>
<name>A0A1W6TRN8_VIBAL</name>
<evidence type="ECO:0000313" key="2">
    <source>
        <dbReference type="EMBL" id="ARP18520.1"/>
    </source>
</evidence>
<dbReference type="EMBL" id="CP017902">
    <property type="protein sequence ID" value="ARP18520.1"/>
    <property type="molecule type" value="Genomic_DNA"/>
</dbReference>
<dbReference type="Pfam" id="PF08240">
    <property type="entry name" value="ADH_N"/>
    <property type="match status" value="1"/>
</dbReference>
<evidence type="ECO:0000259" key="1">
    <source>
        <dbReference type="SMART" id="SM00829"/>
    </source>
</evidence>
<dbReference type="AlphaFoldDB" id="A0A1W6TRN8"/>
<dbReference type="CDD" id="cd08271">
    <property type="entry name" value="MDR5"/>
    <property type="match status" value="1"/>
</dbReference>
<dbReference type="Gene3D" id="3.90.180.10">
    <property type="entry name" value="Medium-chain alcohol dehydrogenases, catalytic domain"/>
    <property type="match status" value="1"/>
</dbReference>
<sequence>MRAITYQRDNDTFSLSELPTPKLETQFDVLVKVNAVGLNPVDAKIHYWSDMVTNMDNNFVGGLDVSGEIVSVGDAVVDWKVGDKVLYHGNMRRHHGGFAEFAIHDSRTLIKHPQVPVEVAASTPCAAWTAYRALVDKLDISNRSSIFIAGGAGGVGSFAIQLAKTFGVEQIIATSSEANHAYLSSLGATHTIDYHHENVFQRVMDITGNHGVEVALDCVGGDNDRIAASVLTFEGEMVELVKTVDPSQYPDAFLKGLGFHQISLGSGHVFGERGFASIVNAGKEVSELLENGELEVPKLKIIGLEDVGNALLDMRNQRTVGKIVVNLNQK</sequence>
<dbReference type="InterPro" id="IPR047122">
    <property type="entry name" value="Trans-enoyl_RdTase-like"/>
</dbReference>
<dbReference type="InterPro" id="IPR020843">
    <property type="entry name" value="ER"/>
</dbReference>
<proteinExistence type="predicted"/>
<reference evidence="2" key="1">
    <citation type="submission" date="2016-10" db="EMBL/GenBank/DDBJ databases">
        <title>The High Quality Genome of Vibrio alginolyticus K01M1.</title>
        <authorList>
            <person name="Wendling C."/>
            <person name="Chibani C.M."/>
            <person name="Hertel R."/>
            <person name="Sproer C."/>
            <person name="Bunk B."/>
            <person name="Overmann J."/>
            <person name="Roth O."/>
            <person name="Liesegang H."/>
        </authorList>
    </citation>
    <scope>NUCLEOTIDE SEQUENCE</scope>
    <source>
        <strain evidence="2">K05K4</strain>
    </source>
</reference>
<dbReference type="Pfam" id="PF00107">
    <property type="entry name" value="ADH_zinc_N"/>
    <property type="match status" value="1"/>
</dbReference>